<feature type="region of interest" description="Disordered" evidence="1">
    <location>
        <begin position="533"/>
        <end position="561"/>
    </location>
</feature>
<reference evidence="2" key="2">
    <citation type="submission" date="2021-04" db="EMBL/GenBank/DDBJ databases">
        <authorList>
            <person name="Podell S."/>
        </authorList>
    </citation>
    <scope>NUCLEOTIDE SEQUENCE</scope>
    <source>
        <strain evidence="2">Hildebrandi</strain>
    </source>
</reference>
<dbReference type="Proteomes" id="UP000693970">
    <property type="component" value="Unassembled WGS sequence"/>
</dbReference>
<evidence type="ECO:0000313" key="2">
    <source>
        <dbReference type="EMBL" id="KAG7365664.1"/>
    </source>
</evidence>
<name>A0A9K3LPP7_9STRA</name>
<dbReference type="EMBL" id="JAGRRH010000008">
    <property type="protein sequence ID" value="KAG7365664.1"/>
    <property type="molecule type" value="Genomic_DNA"/>
</dbReference>
<protein>
    <submittedName>
        <fullName evidence="2">Uncharacterized protein</fullName>
    </submittedName>
</protein>
<comment type="caution">
    <text evidence="2">The sequence shown here is derived from an EMBL/GenBank/DDBJ whole genome shotgun (WGS) entry which is preliminary data.</text>
</comment>
<accession>A0A9K3LPP7</accession>
<evidence type="ECO:0000313" key="3">
    <source>
        <dbReference type="Proteomes" id="UP000693970"/>
    </source>
</evidence>
<proteinExistence type="predicted"/>
<keyword evidence="3" id="KW-1185">Reference proteome</keyword>
<reference evidence="2" key="1">
    <citation type="journal article" date="2021" name="Sci. Rep.">
        <title>Diploid genomic architecture of Nitzschia inconspicua, an elite biomass production diatom.</title>
        <authorList>
            <person name="Oliver A."/>
            <person name="Podell S."/>
            <person name="Pinowska A."/>
            <person name="Traller J.C."/>
            <person name="Smith S.R."/>
            <person name="McClure R."/>
            <person name="Beliaev A."/>
            <person name="Bohutskyi P."/>
            <person name="Hill E.A."/>
            <person name="Rabines A."/>
            <person name="Zheng H."/>
            <person name="Allen L.Z."/>
            <person name="Kuo A."/>
            <person name="Grigoriev I.V."/>
            <person name="Allen A.E."/>
            <person name="Hazlebeck D."/>
            <person name="Allen E.E."/>
        </authorList>
    </citation>
    <scope>NUCLEOTIDE SEQUENCE</scope>
    <source>
        <strain evidence="2">Hildebrandi</strain>
    </source>
</reference>
<sequence>MNGSNSNIRHHHYFLFRHCVRSTGTRLKLHLLSDDEDKDGNNDSENNISNSYGPFQSIPLDVIFGDQIPNWNTPPNACTAQGLEMVQATGKWLLQNIIEGRNIKVEILSDTTDRDIDTAYRLSLGMQDAVEEITKKSEGSSNSPPSTIMTVVEGLNQISYLRDMFEDPFPTQICRRKDYTDADMLAAIQHRLDTIPPPFPIPTGLERMKELLGGFGSNADEIWNRLDTTDQAATLIHQDHSEIITRFDHAGVVQILKIFGQFLFYSRAGGVHPVYLPHSSNNNDVYHFLAFVHWTRSILSVGNPQVAACGAVQAQIMIGALQYGTMVSTAWKRSQHTINQQQEYDTHVTILVGHDGDLDSMSTALGVRWDLPSPFISSSPNNASGDYQPTPPLSALHLVRSFSNDQEESIDISFLYPQYSNGTSWSNDDATGASRGILQSTNVIWRDGFQTDEVSMSTEATPFGTIARLLFSKEGSSARSKNDRGLLRNLEIHVETTLQHYPVSCLLLGFFFGCINARRPCLHRQRCNNMRGGTLVPPSDDNDEASQAHPKWDNKSTVSSSVTETLPNDLELL</sequence>
<organism evidence="2 3">
    <name type="scientific">Nitzschia inconspicua</name>
    <dbReference type="NCBI Taxonomy" id="303405"/>
    <lineage>
        <taxon>Eukaryota</taxon>
        <taxon>Sar</taxon>
        <taxon>Stramenopiles</taxon>
        <taxon>Ochrophyta</taxon>
        <taxon>Bacillariophyta</taxon>
        <taxon>Bacillariophyceae</taxon>
        <taxon>Bacillariophycidae</taxon>
        <taxon>Bacillariales</taxon>
        <taxon>Bacillariaceae</taxon>
        <taxon>Nitzschia</taxon>
    </lineage>
</organism>
<evidence type="ECO:0000256" key="1">
    <source>
        <dbReference type="SAM" id="MobiDB-lite"/>
    </source>
</evidence>
<dbReference type="OrthoDB" id="193800at2759"/>
<dbReference type="AlphaFoldDB" id="A0A9K3LPP7"/>
<gene>
    <name evidence="2" type="ORF">IV203_025105</name>
</gene>